<name>A0A8X6KZ64_TRICU</name>
<reference evidence="2" key="1">
    <citation type="submission" date="2020-07" db="EMBL/GenBank/DDBJ databases">
        <title>Multicomponent nature underlies the extraordinary mechanical properties of spider dragline silk.</title>
        <authorList>
            <person name="Kono N."/>
            <person name="Nakamura H."/>
            <person name="Mori M."/>
            <person name="Yoshida Y."/>
            <person name="Ohtoshi R."/>
            <person name="Malay A.D."/>
            <person name="Moran D.A.P."/>
            <person name="Tomita M."/>
            <person name="Numata K."/>
            <person name="Arakawa K."/>
        </authorList>
    </citation>
    <scope>NUCLEOTIDE SEQUENCE</scope>
</reference>
<evidence type="ECO:0000256" key="1">
    <source>
        <dbReference type="SAM" id="MobiDB-lite"/>
    </source>
</evidence>
<evidence type="ECO:0000313" key="3">
    <source>
        <dbReference type="Proteomes" id="UP000887116"/>
    </source>
</evidence>
<dbReference type="EMBL" id="BMAO01033438">
    <property type="protein sequence ID" value="GFQ89536.1"/>
    <property type="molecule type" value="Genomic_DNA"/>
</dbReference>
<comment type="caution">
    <text evidence="2">The sequence shown here is derived from an EMBL/GenBank/DDBJ whole genome shotgun (WGS) entry which is preliminary data.</text>
</comment>
<proteinExistence type="predicted"/>
<sequence length="82" mass="9552">MKGDFYLRVHEIPSLHCQVREDDSEIGTSPSHQNNDFSSENRSSDIITPLLITLQSPHKKEDTYTNEYLQLPYHLHLTINNE</sequence>
<protein>
    <submittedName>
        <fullName evidence="2">Uncharacterized protein</fullName>
    </submittedName>
</protein>
<feature type="region of interest" description="Disordered" evidence="1">
    <location>
        <begin position="18"/>
        <end position="42"/>
    </location>
</feature>
<feature type="compositionally biased region" description="Polar residues" evidence="1">
    <location>
        <begin position="26"/>
        <end position="42"/>
    </location>
</feature>
<dbReference type="Proteomes" id="UP000887116">
    <property type="component" value="Unassembled WGS sequence"/>
</dbReference>
<keyword evidence="3" id="KW-1185">Reference proteome</keyword>
<evidence type="ECO:0000313" key="2">
    <source>
        <dbReference type="EMBL" id="GFQ89536.1"/>
    </source>
</evidence>
<gene>
    <name evidence="2" type="ORF">TNCT_717511</name>
</gene>
<accession>A0A8X6KZ64</accession>
<dbReference type="AlphaFoldDB" id="A0A8X6KZ64"/>
<organism evidence="2 3">
    <name type="scientific">Trichonephila clavata</name>
    <name type="common">Joro spider</name>
    <name type="synonym">Nephila clavata</name>
    <dbReference type="NCBI Taxonomy" id="2740835"/>
    <lineage>
        <taxon>Eukaryota</taxon>
        <taxon>Metazoa</taxon>
        <taxon>Ecdysozoa</taxon>
        <taxon>Arthropoda</taxon>
        <taxon>Chelicerata</taxon>
        <taxon>Arachnida</taxon>
        <taxon>Araneae</taxon>
        <taxon>Araneomorphae</taxon>
        <taxon>Entelegynae</taxon>
        <taxon>Araneoidea</taxon>
        <taxon>Nephilidae</taxon>
        <taxon>Trichonephila</taxon>
    </lineage>
</organism>